<dbReference type="InterPro" id="IPR023753">
    <property type="entry name" value="FAD/NAD-binding_dom"/>
</dbReference>
<evidence type="ECO:0000313" key="4">
    <source>
        <dbReference type="EMBL" id="RFZ84199.1"/>
    </source>
</evidence>
<gene>
    <name evidence="4" type="ORF">DYU05_00780</name>
</gene>
<dbReference type="PRINTS" id="PR00368">
    <property type="entry name" value="FADPNR"/>
</dbReference>
<feature type="domain" description="FAD/NAD(P)-binding" evidence="3">
    <location>
        <begin position="5"/>
        <end position="283"/>
    </location>
</feature>
<dbReference type="GO" id="GO:0016491">
    <property type="term" value="F:oxidoreductase activity"/>
    <property type="evidence" value="ECO:0007669"/>
    <property type="project" value="UniProtKB-KW"/>
</dbReference>
<name>A0A3E2NTA4_9SPHI</name>
<dbReference type="PRINTS" id="PR00469">
    <property type="entry name" value="PNDRDTASEII"/>
</dbReference>
<dbReference type="EMBL" id="QWDE01000001">
    <property type="protein sequence ID" value="RFZ84199.1"/>
    <property type="molecule type" value="Genomic_DNA"/>
</dbReference>
<keyword evidence="5" id="KW-1185">Reference proteome</keyword>
<keyword evidence="2" id="KW-0560">Oxidoreductase</keyword>
<dbReference type="Proteomes" id="UP000260823">
    <property type="component" value="Unassembled WGS sequence"/>
</dbReference>
<evidence type="ECO:0000256" key="2">
    <source>
        <dbReference type="ARBA" id="ARBA00023002"/>
    </source>
</evidence>
<accession>A0A3E2NTA4</accession>
<evidence type="ECO:0000313" key="5">
    <source>
        <dbReference type="Proteomes" id="UP000260823"/>
    </source>
</evidence>
<dbReference type="InterPro" id="IPR036188">
    <property type="entry name" value="FAD/NAD-bd_sf"/>
</dbReference>
<dbReference type="AlphaFoldDB" id="A0A3E2NTA4"/>
<evidence type="ECO:0000256" key="1">
    <source>
        <dbReference type="ARBA" id="ARBA00022630"/>
    </source>
</evidence>
<comment type="caution">
    <text evidence="4">The sequence shown here is derived from an EMBL/GenBank/DDBJ whole genome shotgun (WGS) entry which is preliminary data.</text>
</comment>
<organism evidence="4 5">
    <name type="scientific">Mucilaginibacter terrenus</name>
    <dbReference type="NCBI Taxonomy" id="2482727"/>
    <lineage>
        <taxon>Bacteria</taxon>
        <taxon>Pseudomonadati</taxon>
        <taxon>Bacteroidota</taxon>
        <taxon>Sphingobacteriia</taxon>
        <taxon>Sphingobacteriales</taxon>
        <taxon>Sphingobacteriaceae</taxon>
        <taxon>Mucilaginibacter</taxon>
    </lineage>
</organism>
<dbReference type="Gene3D" id="3.50.50.60">
    <property type="entry name" value="FAD/NAD(P)-binding domain"/>
    <property type="match status" value="2"/>
</dbReference>
<dbReference type="SUPFAM" id="SSF51905">
    <property type="entry name" value="FAD/NAD(P)-binding domain"/>
    <property type="match status" value="1"/>
</dbReference>
<dbReference type="InterPro" id="IPR050097">
    <property type="entry name" value="Ferredoxin-NADP_redctase_2"/>
</dbReference>
<keyword evidence="1" id="KW-0285">Flavoprotein</keyword>
<proteinExistence type="predicted"/>
<dbReference type="OrthoDB" id="9806179at2"/>
<reference evidence="4 5" key="1">
    <citation type="submission" date="2018-08" db="EMBL/GenBank/DDBJ databases">
        <title>Mucilaginibacter terrae sp. nov., isolated from manganese diggings.</title>
        <authorList>
            <person name="Huang Y."/>
            <person name="Zhou Z."/>
        </authorList>
    </citation>
    <scope>NUCLEOTIDE SEQUENCE [LARGE SCALE GENOMIC DNA]</scope>
    <source>
        <strain evidence="4 5">ZH6</strain>
    </source>
</reference>
<dbReference type="RefSeq" id="WP_117381089.1">
    <property type="nucleotide sequence ID" value="NZ_QWDE01000001.1"/>
</dbReference>
<dbReference type="PANTHER" id="PTHR48105">
    <property type="entry name" value="THIOREDOXIN REDUCTASE 1-RELATED-RELATED"/>
    <property type="match status" value="1"/>
</dbReference>
<evidence type="ECO:0000259" key="3">
    <source>
        <dbReference type="Pfam" id="PF07992"/>
    </source>
</evidence>
<sequence length="299" mass="32531">MKTNFDVVIIGGSYAGLSAAMALGRALRDVLIVDSGKPCNRQTPHAHNFITHDGDKPATIAQTALQQVLDYPTIGLKSALALGAVKEDNLFKIMTDDGVFTARKILFATGILDIMPDIPGFDDCWGISVLHCPYCHGYEVRNEPTALFANGEIAYEFGKIINHWTKELTLLTNGPSQLTPQQIADLRRHKINIIEEPLTEVVHEGGYLRNLRFADGSSLKVNAIYAKLPIQQHCSLPQALGCELTEAGFIKIDEFQSTSVAGVFAAGDNTTMFRSLPIAIAAGNKAGALINHQLIQEDF</sequence>
<protein>
    <submittedName>
        <fullName evidence="4">NAD(P)/FAD-dependent oxidoreductase</fullName>
    </submittedName>
</protein>
<dbReference type="Pfam" id="PF07992">
    <property type="entry name" value="Pyr_redox_2"/>
    <property type="match status" value="1"/>
</dbReference>